<dbReference type="InterPro" id="IPR027417">
    <property type="entry name" value="P-loop_NTPase"/>
</dbReference>
<sequence length="802" mass="90599">MFATNRVLIPLAKPKKSPRKPKQSERRLSTSSSNAKKKAKKKHASGKHSSENQSSGFSLNFVTESIPQYNSLLDKHLVNYYGNPNIDFMLSFDERKNRPKPLKRHSYVNVLGASKKKKKKDKKELKKVIDFIERENDKVRIRRNQIEYMSDKEKLKFKKAQKHKERMRRRFVAVPVHVRSYILTFLTLKESLQLVQVFGCQSLQETWRLFLITYYKLMVYPIFSEEQLVSTNAGGGVTMMESVGAVTPRGAPPRGTNGARPTINYYQVFKSCYYNRQSKSKFFTCVRLRPFILKEYERCFTRMPDLEDEGATPKVVVEHPVNGRKHAFQGFDNVFWSHSARVNYADQQSVFHELGPKILTPLWTGSNVTLFAYGTSKSGKTYQIFGTDTQPGLLPRCAEMIFASVAMNQDPDVDVSVHVSMLELSGGHIVDMFDTSGAPLELINDPVNGAYVDGLKVLPVNKWNEMRKIIELQRDENRSCVDTTKRHTIFQITLMQTKYVSESEAVSEERVSTVSFVDLGACGKEDETQTFGVGHALTNLHEVITCLRQSREQKKARKELRAREKKKGKKGVSRAPLPAHLANPISVPFRMSHLTCLLQEGIDRNSRVLFVGCLAPSEYAESIKTLEYISTLKKEAPFAIVGGSKVTTPSASRPESPHQRSVATAESDQELEGYLPRQGHVGYQDRAGRGQNHGIRSRKSTRAQQSVYGGRHQSRRPVRTQTVQDYHRAGGPLSMPPGGRSHFRHRAGIQSSNRLGGAKTALGTVRRAPGQKEYVSLKRASEPINGFLPKIGGGRRNDLYTR</sequence>
<reference evidence="5" key="1">
    <citation type="submission" date="2021-01" db="EMBL/GenBank/DDBJ databases">
        <authorList>
            <person name="Corre E."/>
            <person name="Pelletier E."/>
            <person name="Niang G."/>
            <person name="Scheremetjew M."/>
            <person name="Finn R."/>
            <person name="Kale V."/>
            <person name="Holt S."/>
            <person name="Cochrane G."/>
            <person name="Meng A."/>
            <person name="Brown T."/>
            <person name="Cohen L."/>
        </authorList>
    </citation>
    <scope>NUCLEOTIDE SEQUENCE</scope>
    <source>
        <strain evidence="5">WS</strain>
    </source>
</reference>
<feature type="compositionally biased region" description="Basic residues" evidence="3">
    <location>
        <begin position="35"/>
        <end position="46"/>
    </location>
</feature>
<evidence type="ECO:0000313" key="5">
    <source>
        <dbReference type="EMBL" id="CAD9081893.1"/>
    </source>
</evidence>
<feature type="compositionally biased region" description="Polar residues" evidence="3">
    <location>
        <begin position="645"/>
        <end position="666"/>
    </location>
</feature>
<keyword evidence="1" id="KW-0547">Nucleotide-binding</keyword>
<keyword evidence="1" id="KW-0067">ATP-binding</keyword>
<dbReference type="InterPro" id="IPR027640">
    <property type="entry name" value="Kinesin-like_fam"/>
</dbReference>
<dbReference type="Pfam" id="PF00225">
    <property type="entry name" value="Kinesin"/>
    <property type="match status" value="1"/>
</dbReference>
<dbReference type="PRINTS" id="PR00380">
    <property type="entry name" value="KINESINHEAVY"/>
</dbReference>
<dbReference type="InterPro" id="IPR001752">
    <property type="entry name" value="Kinesin_motor_dom"/>
</dbReference>
<dbReference type="PROSITE" id="PS50067">
    <property type="entry name" value="KINESIN_MOTOR_2"/>
    <property type="match status" value="1"/>
</dbReference>
<dbReference type="SUPFAM" id="SSF52540">
    <property type="entry name" value="P-loop containing nucleoside triphosphate hydrolases"/>
    <property type="match status" value="1"/>
</dbReference>
<dbReference type="GO" id="GO:0005871">
    <property type="term" value="C:kinesin complex"/>
    <property type="evidence" value="ECO:0007669"/>
    <property type="project" value="TreeGrafter"/>
</dbReference>
<proteinExistence type="inferred from homology"/>
<dbReference type="GO" id="GO:0005874">
    <property type="term" value="C:microtubule"/>
    <property type="evidence" value="ECO:0007669"/>
    <property type="project" value="TreeGrafter"/>
</dbReference>
<evidence type="ECO:0000256" key="2">
    <source>
        <dbReference type="SAM" id="Coils"/>
    </source>
</evidence>
<feature type="binding site" evidence="1">
    <location>
        <begin position="374"/>
        <end position="381"/>
    </location>
    <ligand>
        <name>ATP</name>
        <dbReference type="ChEBI" id="CHEBI:30616"/>
    </ligand>
</feature>
<dbReference type="GO" id="GO:0008017">
    <property type="term" value="F:microtubule binding"/>
    <property type="evidence" value="ECO:0007669"/>
    <property type="project" value="InterPro"/>
</dbReference>
<comment type="similarity">
    <text evidence="1">Belongs to the TRAFAC class myosin-kinesin ATPase superfamily. Kinesin family.</text>
</comment>
<dbReference type="EMBL" id="HBGD01006178">
    <property type="protein sequence ID" value="CAD9081893.1"/>
    <property type="molecule type" value="Transcribed_RNA"/>
</dbReference>
<dbReference type="GO" id="GO:0016887">
    <property type="term" value="F:ATP hydrolysis activity"/>
    <property type="evidence" value="ECO:0007669"/>
    <property type="project" value="TreeGrafter"/>
</dbReference>
<dbReference type="PANTHER" id="PTHR24115">
    <property type="entry name" value="KINESIN-RELATED"/>
    <property type="match status" value="1"/>
</dbReference>
<feature type="coiled-coil region" evidence="2">
    <location>
        <begin position="115"/>
        <end position="142"/>
    </location>
</feature>
<dbReference type="AlphaFoldDB" id="A0A7S1PHQ1"/>
<organism evidence="5">
    <name type="scientific">Percolomonas cosmopolitus</name>
    <dbReference type="NCBI Taxonomy" id="63605"/>
    <lineage>
        <taxon>Eukaryota</taxon>
        <taxon>Discoba</taxon>
        <taxon>Heterolobosea</taxon>
        <taxon>Tetramitia</taxon>
        <taxon>Eutetramitia</taxon>
        <taxon>Percolomonadidae</taxon>
        <taxon>Percolomonas</taxon>
    </lineage>
</organism>
<dbReference type="GO" id="GO:0003777">
    <property type="term" value="F:microtubule motor activity"/>
    <property type="evidence" value="ECO:0007669"/>
    <property type="project" value="InterPro"/>
</dbReference>
<dbReference type="PANTHER" id="PTHR24115:SF802">
    <property type="entry name" value="KINESIN-LIKE PROTEIN UNC-104"/>
    <property type="match status" value="1"/>
</dbReference>
<feature type="region of interest" description="Disordered" evidence="3">
    <location>
        <begin position="645"/>
        <end position="721"/>
    </location>
</feature>
<feature type="domain" description="Kinesin motor" evidence="4">
    <location>
        <begin position="281"/>
        <end position="635"/>
    </location>
</feature>
<accession>A0A7S1PHQ1</accession>
<evidence type="ECO:0000256" key="3">
    <source>
        <dbReference type="SAM" id="MobiDB-lite"/>
    </source>
</evidence>
<feature type="region of interest" description="Disordered" evidence="3">
    <location>
        <begin position="1"/>
        <end position="55"/>
    </location>
</feature>
<dbReference type="SMART" id="SM00129">
    <property type="entry name" value="KISc"/>
    <property type="match status" value="1"/>
</dbReference>
<keyword evidence="1" id="KW-0505">Motor protein</keyword>
<dbReference type="InterPro" id="IPR036961">
    <property type="entry name" value="Kinesin_motor_dom_sf"/>
</dbReference>
<evidence type="ECO:0000256" key="1">
    <source>
        <dbReference type="PROSITE-ProRule" id="PRU00283"/>
    </source>
</evidence>
<dbReference type="Gene3D" id="3.40.850.10">
    <property type="entry name" value="Kinesin motor domain"/>
    <property type="match status" value="1"/>
</dbReference>
<evidence type="ECO:0000259" key="4">
    <source>
        <dbReference type="PROSITE" id="PS50067"/>
    </source>
</evidence>
<dbReference type="GO" id="GO:0047496">
    <property type="term" value="P:vesicle transport along microtubule"/>
    <property type="evidence" value="ECO:0007669"/>
    <property type="project" value="TreeGrafter"/>
</dbReference>
<protein>
    <recommendedName>
        <fullName evidence="4">Kinesin motor domain-containing protein</fullName>
    </recommendedName>
</protein>
<name>A0A7S1PHQ1_9EUKA</name>
<dbReference type="GO" id="GO:0005524">
    <property type="term" value="F:ATP binding"/>
    <property type="evidence" value="ECO:0007669"/>
    <property type="project" value="UniProtKB-UniRule"/>
</dbReference>
<gene>
    <name evidence="5" type="ORF">PCOS0759_LOCUS5133</name>
</gene>
<keyword evidence="2" id="KW-0175">Coiled coil</keyword>